<dbReference type="InterPro" id="IPR002372">
    <property type="entry name" value="PQQ_rpt_dom"/>
</dbReference>
<dbReference type="Proteomes" id="UP000199645">
    <property type="component" value="Unassembled WGS sequence"/>
</dbReference>
<feature type="domain" description="Pyrrolo-quinoline quinone repeat" evidence="2">
    <location>
        <begin position="229"/>
        <end position="364"/>
    </location>
</feature>
<dbReference type="STRING" id="35752.SAMN05421541_113107"/>
<dbReference type="InterPro" id="IPR015943">
    <property type="entry name" value="WD40/YVTN_repeat-like_dom_sf"/>
</dbReference>
<evidence type="ECO:0000313" key="3">
    <source>
        <dbReference type="EMBL" id="SFF56006.1"/>
    </source>
</evidence>
<organism evidence="3 4">
    <name type="scientific">Actinoplanes philippinensis</name>
    <dbReference type="NCBI Taxonomy" id="35752"/>
    <lineage>
        <taxon>Bacteria</taxon>
        <taxon>Bacillati</taxon>
        <taxon>Actinomycetota</taxon>
        <taxon>Actinomycetes</taxon>
        <taxon>Micromonosporales</taxon>
        <taxon>Micromonosporaceae</taxon>
        <taxon>Actinoplanes</taxon>
    </lineage>
</organism>
<evidence type="ECO:0000256" key="1">
    <source>
        <dbReference type="SAM" id="MobiDB-lite"/>
    </source>
</evidence>
<feature type="region of interest" description="Disordered" evidence="1">
    <location>
        <begin position="1"/>
        <end position="21"/>
    </location>
</feature>
<accession>A0A1I2JT66</accession>
<dbReference type="SUPFAM" id="SSF50998">
    <property type="entry name" value="Quinoprotein alcohol dehydrogenase-like"/>
    <property type="match status" value="1"/>
</dbReference>
<gene>
    <name evidence="3" type="ORF">SAMN05421541_113107</name>
</gene>
<dbReference type="OrthoDB" id="3343890at2"/>
<proteinExistence type="predicted"/>
<dbReference type="Pfam" id="PF13360">
    <property type="entry name" value="PQQ_2"/>
    <property type="match status" value="1"/>
</dbReference>
<evidence type="ECO:0000313" key="4">
    <source>
        <dbReference type="Proteomes" id="UP000199645"/>
    </source>
</evidence>
<protein>
    <submittedName>
        <fullName evidence="3">PQQ-like domain-containing protein</fullName>
    </submittedName>
</protein>
<dbReference type="AlphaFoldDB" id="A0A1I2JT66"/>
<keyword evidence="4" id="KW-1185">Reference proteome</keyword>
<evidence type="ECO:0000259" key="2">
    <source>
        <dbReference type="Pfam" id="PF13360"/>
    </source>
</evidence>
<dbReference type="Gene3D" id="2.130.10.10">
    <property type="entry name" value="YVTN repeat-like/Quinoprotein amine dehydrogenase"/>
    <property type="match status" value="1"/>
</dbReference>
<reference evidence="3 4" key="1">
    <citation type="submission" date="2016-10" db="EMBL/GenBank/DDBJ databases">
        <authorList>
            <person name="de Groot N.N."/>
        </authorList>
    </citation>
    <scope>NUCLEOTIDE SEQUENCE [LARGE SCALE GENOMIC DNA]</scope>
    <source>
        <strain evidence="3 4">DSM 43019</strain>
    </source>
</reference>
<dbReference type="EMBL" id="FONV01000013">
    <property type="protein sequence ID" value="SFF56006.1"/>
    <property type="molecule type" value="Genomic_DNA"/>
</dbReference>
<name>A0A1I2JT66_9ACTN</name>
<sequence length="441" mass="46598">MRDALIDLGEVPSGGPGETETALPGAPLPYRWILGPLTVLLVVLLGGGGPPPQPPPGPVVLPITLGDGIRTGDGRLYVIGQAGPIGTVIRTYVIQAYALPAVTPAGVYRVTVSGDVFSVVDAGDGLLLVSYNDNESATLGLMAVRPGGGAPVWRRPANLFGISADHAMALVQEETAPGLPSNRNVWRALDPRTGQARWSVEQPVDGQLTMAAAFYAAGFPARFYEVYGDGRVLAHDALTGVAAGGFRLPRPLTEDSVIWVAGGLLLAGYGDDETIAYDESTLTERWRQDGGILPEEGYAQSCEPMVCVAAIVQGFTGFDPSTGRRLWRSEGYDSSEVIDGHVLIARASQSEPALAVLDPSTGRTTEVPGSWTSGGPGPSPGTAWVYRLQQVGYKLRYGVLDLATGRVRLLGHAERIAGDCRFTTGVLICRRLDSSIAVWRL</sequence>
<dbReference type="InterPro" id="IPR011047">
    <property type="entry name" value="Quinoprotein_ADH-like_sf"/>
</dbReference>
<dbReference type="RefSeq" id="WP_093619795.1">
    <property type="nucleotide sequence ID" value="NZ_BOMT01000072.1"/>
</dbReference>